<name>A0ABX9DTZ6_9BACT</name>
<accession>A0ABX9DTZ6</accession>
<proteinExistence type="predicted"/>
<gene>
    <name evidence="1" type="ORF">BC673_101214</name>
</gene>
<dbReference type="Proteomes" id="UP000249852">
    <property type="component" value="Unassembled WGS sequence"/>
</dbReference>
<dbReference type="EMBL" id="QLTQ01000001">
    <property type="protein sequence ID" value="RAS48668.1"/>
    <property type="molecule type" value="Genomic_DNA"/>
</dbReference>
<sequence length="65" mass="7617">MNKHIDSECVICLCLQSFWHLELSICTITTNTIMWQSYRILPIKIVAILHKNSFSVVKRLRSRLA</sequence>
<evidence type="ECO:0000313" key="1">
    <source>
        <dbReference type="EMBL" id="RAS48668.1"/>
    </source>
</evidence>
<protein>
    <submittedName>
        <fullName evidence="1">Uncharacterized protein</fullName>
    </submittedName>
</protein>
<keyword evidence="2" id="KW-1185">Reference proteome</keyword>
<organism evidence="1 2">
    <name type="scientific">Prevotella pallens</name>
    <dbReference type="NCBI Taxonomy" id="60133"/>
    <lineage>
        <taxon>Bacteria</taxon>
        <taxon>Pseudomonadati</taxon>
        <taxon>Bacteroidota</taxon>
        <taxon>Bacteroidia</taxon>
        <taxon>Bacteroidales</taxon>
        <taxon>Prevotellaceae</taxon>
        <taxon>Prevotella</taxon>
    </lineage>
</organism>
<evidence type="ECO:0000313" key="2">
    <source>
        <dbReference type="Proteomes" id="UP000249852"/>
    </source>
</evidence>
<reference evidence="1 2" key="1">
    <citation type="submission" date="2018-06" db="EMBL/GenBank/DDBJ databases">
        <title>Genomic Encyclopedia of Archaeal and Bacterial Type Strains, Phase II (KMG-II): from individual species to whole genera.</title>
        <authorList>
            <person name="Goeker M."/>
        </authorList>
    </citation>
    <scope>NUCLEOTIDE SEQUENCE [LARGE SCALE GENOMIC DNA]</scope>
    <source>
        <strain evidence="1 2">DSM 18710</strain>
    </source>
</reference>
<comment type="caution">
    <text evidence="1">The sequence shown here is derived from an EMBL/GenBank/DDBJ whole genome shotgun (WGS) entry which is preliminary data.</text>
</comment>